<protein>
    <recommendedName>
        <fullName evidence="2">histidine kinase</fullName>
        <ecNumber evidence="2">2.7.13.3</ecNumber>
    </recommendedName>
</protein>
<feature type="region of interest" description="Disordered" evidence="5">
    <location>
        <begin position="205"/>
        <end position="224"/>
    </location>
</feature>
<evidence type="ECO:0000313" key="8">
    <source>
        <dbReference type="EMBL" id="CCH01088.1"/>
    </source>
</evidence>
<dbReference type="eggNOG" id="COG4191">
    <property type="taxonomic scope" value="Bacteria"/>
</dbReference>
<evidence type="ECO:0000256" key="4">
    <source>
        <dbReference type="SAM" id="Coils"/>
    </source>
</evidence>
<dbReference type="Pfam" id="PF00512">
    <property type="entry name" value="HisKA"/>
    <property type="match status" value="1"/>
</dbReference>
<dbReference type="PRINTS" id="PR00344">
    <property type="entry name" value="BCTRLSENSOR"/>
</dbReference>
<keyword evidence="4" id="KW-0175">Coiled coil</keyword>
<dbReference type="InterPro" id="IPR003661">
    <property type="entry name" value="HisK_dim/P_dom"/>
</dbReference>
<dbReference type="HOGENOM" id="CLU_025723_0_0_10"/>
<dbReference type="InterPro" id="IPR036097">
    <property type="entry name" value="HisK_dim/P_sf"/>
</dbReference>
<dbReference type="PANTHER" id="PTHR43065">
    <property type="entry name" value="SENSOR HISTIDINE KINASE"/>
    <property type="match status" value="1"/>
</dbReference>
<dbReference type="Gene3D" id="1.10.287.130">
    <property type="match status" value="1"/>
</dbReference>
<keyword evidence="6" id="KW-0812">Transmembrane</keyword>
<dbReference type="InterPro" id="IPR004358">
    <property type="entry name" value="Sig_transdc_His_kin-like_C"/>
</dbReference>
<keyword evidence="9" id="KW-1185">Reference proteome</keyword>
<feature type="coiled-coil region" evidence="4">
    <location>
        <begin position="364"/>
        <end position="398"/>
    </location>
</feature>
<dbReference type="GO" id="GO:0000155">
    <property type="term" value="F:phosphorelay sensor kinase activity"/>
    <property type="evidence" value="ECO:0007669"/>
    <property type="project" value="InterPro"/>
</dbReference>
<keyword evidence="8" id="KW-0418">Kinase</keyword>
<dbReference type="STRING" id="1166018.FAES_3079"/>
<proteinExistence type="predicted"/>
<dbReference type="InterPro" id="IPR036890">
    <property type="entry name" value="HATPase_C_sf"/>
</dbReference>
<feature type="domain" description="Histidine kinase" evidence="7">
    <location>
        <begin position="414"/>
        <end position="653"/>
    </location>
</feature>
<keyword evidence="8" id="KW-0808">Transferase</keyword>
<dbReference type="SUPFAM" id="SSF55874">
    <property type="entry name" value="ATPase domain of HSP90 chaperone/DNA topoisomerase II/histidine kinase"/>
    <property type="match status" value="1"/>
</dbReference>
<evidence type="ECO:0000256" key="2">
    <source>
        <dbReference type="ARBA" id="ARBA00012438"/>
    </source>
</evidence>
<dbReference type="AlphaFoldDB" id="I0KAD5"/>
<keyword evidence="3" id="KW-0597">Phosphoprotein</keyword>
<dbReference type="Pfam" id="PF02518">
    <property type="entry name" value="HATPase_c"/>
    <property type="match status" value="1"/>
</dbReference>
<gene>
    <name evidence="8" type="ORF">FAES_3079</name>
</gene>
<evidence type="ECO:0000256" key="6">
    <source>
        <dbReference type="SAM" id="Phobius"/>
    </source>
</evidence>
<organism evidence="8 9">
    <name type="scientific">Fibrella aestuarina BUZ 2</name>
    <dbReference type="NCBI Taxonomy" id="1166018"/>
    <lineage>
        <taxon>Bacteria</taxon>
        <taxon>Pseudomonadati</taxon>
        <taxon>Bacteroidota</taxon>
        <taxon>Cytophagia</taxon>
        <taxon>Cytophagales</taxon>
        <taxon>Spirosomataceae</taxon>
        <taxon>Fibrella</taxon>
    </lineage>
</organism>
<reference evidence="8 9" key="1">
    <citation type="journal article" date="2012" name="J. Bacteriol.">
        <title>Genome Sequence of Fibrella aestuarina BUZ 2T, a Filamentous Marine Bacterium.</title>
        <authorList>
            <person name="Filippini M."/>
            <person name="Qi W."/>
            <person name="Blom J."/>
            <person name="Goesmann A."/>
            <person name="Smits T.H."/>
            <person name="Bagheri H.C."/>
        </authorList>
    </citation>
    <scope>NUCLEOTIDE SEQUENCE [LARGE SCALE GENOMIC DNA]</scope>
    <source>
        <strain evidence="9">BUZ 2T</strain>
    </source>
</reference>
<comment type="catalytic activity">
    <reaction evidence="1">
        <text>ATP + protein L-histidine = ADP + protein N-phospho-L-histidine.</text>
        <dbReference type="EC" id="2.7.13.3"/>
    </reaction>
</comment>
<dbReference type="InterPro" id="IPR003594">
    <property type="entry name" value="HATPase_dom"/>
</dbReference>
<dbReference type="RefSeq" id="WP_015332187.1">
    <property type="nucleotide sequence ID" value="NC_020054.1"/>
</dbReference>
<dbReference type="SUPFAM" id="SSF47384">
    <property type="entry name" value="Homodimeric domain of signal transducing histidine kinase"/>
    <property type="match status" value="1"/>
</dbReference>
<evidence type="ECO:0000259" key="7">
    <source>
        <dbReference type="PROSITE" id="PS50109"/>
    </source>
</evidence>
<dbReference type="SMART" id="SM00387">
    <property type="entry name" value="HATPase_c"/>
    <property type="match status" value="1"/>
</dbReference>
<dbReference type="PROSITE" id="PS50109">
    <property type="entry name" value="HIS_KIN"/>
    <property type="match status" value="1"/>
</dbReference>
<feature type="transmembrane region" description="Helical" evidence="6">
    <location>
        <begin position="345"/>
        <end position="365"/>
    </location>
</feature>
<dbReference type="PANTHER" id="PTHR43065:SF42">
    <property type="entry name" value="TWO-COMPONENT SENSOR PPRA"/>
    <property type="match status" value="1"/>
</dbReference>
<dbReference type="Proteomes" id="UP000011058">
    <property type="component" value="Chromosome"/>
</dbReference>
<keyword evidence="6" id="KW-1133">Transmembrane helix</keyword>
<dbReference type="KEGG" id="fae:FAES_3079"/>
<dbReference type="SMART" id="SM00388">
    <property type="entry name" value="HisKA"/>
    <property type="match status" value="1"/>
</dbReference>
<evidence type="ECO:0000313" key="9">
    <source>
        <dbReference type="Proteomes" id="UP000011058"/>
    </source>
</evidence>
<dbReference type="InterPro" id="IPR005467">
    <property type="entry name" value="His_kinase_dom"/>
</dbReference>
<dbReference type="PATRIC" id="fig|1166018.3.peg.4849"/>
<name>I0KAD5_9BACT</name>
<accession>I0KAD5</accession>
<dbReference type="EMBL" id="HE796683">
    <property type="protein sequence ID" value="CCH01088.1"/>
    <property type="molecule type" value="Genomic_DNA"/>
</dbReference>
<dbReference type="EC" id="2.7.13.3" evidence="2"/>
<evidence type="ECO:0000256" key="5">
    <source>
        <dbReference type="SAM" id="MobiDB-lite"/>
    </source>
</evidence>
<dbReference type="Gene3D" id="3.30.565.10">
    <property type="entry name" value="Histidine kinase-like ATPase, C-terminal domain"/>
    <property type="match status" value="1"/>
</dbReference>
<sequence length="653" mass="72083">MYTTAACFSPHGPADWRVGLFRHVIRVCRTAWLARAMSCLWLLAGLATGTIQAQGVGEASSGTSVAGMSGLKMALSQPVRTVEQADSLLTVSRQLAYVPGEVVALCQLALQRAPQQPEAAQELLQQAERLAPQISNFREASWAMSRVARLQSRYGRNNPELATRFGGILSALGKALSNSKPLEQMAEVARLSAEAALAPWQNATARRAPRANEPDVQFMPPLPPASLMRGRNGHYRSDFMEQLIDSLIRSRVTSPQVARQLSTRKQLRDSSRNLSNAYAQEGDYARAYQYYLQYTAYKDSLAAEATNRRIASLRYQQNLQKKETQIQLLTKDRQLRDQEVQQQRLFVLALVGCVALLLGFGVVMIRNNRAKQRANQQLNEQKETLQATLTDLKTAQAQLIHAEKMASLGELTAGIAHEIQNPLNFVNNFSEVSSELVSELLDSRQQPNRDEELESELLADVQQNLQKINQHGARAATIIRGMLEHARPTSGEKQRIDLNALADEYLKLSYHGFRTNDEALAVQLTTDLQPGLSLVNGVPQELGRVLLNLFNNAFYAVQQRQKKDPTGYQPNVTVVTKQAGQQVQVRVRDNGAGISAANLPKVFQPFFTTKPTGQGTGLGLSLSYDIITKGHGGTLTVASEEGVYTELTITLPI</sequence>
<evidence type="ECO:0000256" key="3">
    <source>
        <dbReference type="ARBA" id="ARBA00022553"/>
    </source>
</evidence>
<keyword evidence="6" id="KW-0472">Membrane</keyword>
<evidence type="ECO:0000256" key="1">
    <source>
        <dbReference type="ARBA" id="ARBA00000085"/>
    </source>
</evidence>
<dbReference type="CDD" id="cd00082">
    <property type="entry name" value="HisKA"/>
    <property type="match status" value="1"/>
</dbReference>